<evidence type="ECO:0000313" key="6">
    <source>
        <dbReference type="EMBL" id="AGK29860.1"/>
    </source>
</evidence>
<evidence type="ECO:0000259" key="5">
    <source>
        <dbReference type="PROSITE" id="PS51387"/>
    </source>
</evidence>
<comment type="similarity">
    <text evidence="1">Belongs to the oxygen-dependent FAD-linked oxidoreductase family.</text>
</comment>
<keyword evidence="3" id="KW-0274">FAD</keyword>
<organism evidence="6">
    <name type="scientific">Volvariella volvacea</name>
    <dbReference type="NCBI Taxonomy" id="36659"/>
    <lineage>
        <taxon>Eukaryota</taxon>
        <taxon>Fungi</taxon>
        <taxon>Dikarya</taxon>
        <taxon>Basidiomycota</taxon>
        <taxon>Agaricomycotina</taxon>
        <taxon>Agaricomycetes</taxon>
        <taxon>Agaricomycetidae</taxon>
        <taxon>Agaricales</taxon>
        <taxon>Pluteineae</taxon>
        <taxon>Pluteaceae</taxon>
        <taxon>Volvariella</taxon>
    </lineage>
</organism>
<evidence type="ECO:0000256" key="1">
    <source>
        <dbReference type="ARBA" id="ARBA00005466"/>
    </source>
</evidence>
<evidence type="ECO:0000256" key="4">
    <source>
        <dbReference type="ARBA" id="ARBA00023002"/>
    </source>
</evidence>
<dbReference type="Pfam" id="PF01565">
    <property type="entry name" value="FAD_binding_4"/>
    <property type="match status" value="1"/>
</dbReference>
<dbReference type="EMBL" id="KC520503">
    <property type="protein sequence ID" value="AGK29860.1"/>
    <property type="molecule type" value="Genomic_DNA"/>
</dbReference>
<dbReference type="AlphaFoldDB" id="M9ZBN5"/>
<dbReference type="Gene3D" id="3.30.465.10">
    <property type="match status" value="1"/>
</dbReference>
<dbReference type="PANTHER" id="PTHR42973:SF13">
    <property type="entry name" value="FAD-BINDING PCMH-TYPE DOMAIN-CONTAINING PROTEIN"/>
    <property type="match status" value="1"/>
</dbReference>
<dbReference type="InterPro" id="IPR036318">
    <property type="entry name" value="FAD-bd_PCMH-like_sf"/>
</dbReference>
<proteinExistence type="inferred from homology"/>
<dbReference type="PROSITE" id="PS51387">
    <property type="entry name" value="FAD_PCMH"/>
    <property type="match status" value="1"/>
</dbReference>
<dbReference type="GO" id="GO:0016491">
    <property type="term" value="F:oxidoreductase activity"/>
    <property type="evidence" value="ECO:0007669"/>
    <property type="project" value="UniProtKB-KW"/>
</dbReference>
<dbReference type="InterPro" id="IPR016169">
    <property type="entry name" value="FAD-bd_PCMH_sub2"/>
</dbReference>
<dbReference type="GO" id="GO:0071949">
    <property type="term" value="F:FAD binding"/>
    <property type="evidence" value="ECO:0007669"/>
    <property type="project" value="InterPro"/>
</dbReference>
<accession>M9ZBN5</accession>
<sequence length="451" mass="49912">MASSTIEKILEELSKSISPKANFFPPGTTGYEAVTNSYFWGSSIQNPGPAAVLQPGDAEDVSKILKAISGADYSVSFAIKAGSHIAPTGFNSTSGGILIDMALFDKITYHKDTTLVDLGPGLLWEPRVYSELAKYGRNVNGATSCKGVGVAGFNLGGGYGNKTNQFGLAMDTIKAIEVVLPSGKIKTVSENSDRDLFRALKGGGNNFGIVTKWTMETHEQGPIYFKMINYEHKYFDRVQAAIWAYIQKQVPKSNVETKFEWTPTPRFKVHVISHAELFYDGPEPPKDLFKEFLDIPPITETQSESGTWKELMKSLPNEVAKGLKDNGGVQFYPDIWPGSPTMFKNSPPSAWPHGPEALFPLPVRCMWQGKENDKYWLDTLASFTEEIRQFAVKQGCTKDGVPTYYNLALDGTDVSLIYRDNLPHLINVRAQYDKLGVMNRTGGFRIPHKPL</sequence>
<feature type="domain" description="FAD-binding PCMH-type" evidence="5">
    <location>
        <begin position="45"/>
        <end position="220"/>
    </location>
</feature>
<gene>
    <name evidence="6" type="ORF">GME2949_g</name>
</gene>
<reference evidence="6" key="1">
    <citation type="journal article" date="2013" name="Microbiol. Res.">
        <title>Genes encoding FAD-binding proteins in Volvariella volvacea exhibit differential expression in homokaryons and heterokaryons.</title>
        <authorList>
            <person name="Meng L."/>
            <person name="Yan J."/>
            <person name="Xie B."/>
            <person name="Li Y."/>
            <person name="Chen B."/>
            <person name="Liu S."/>
            <person name="Li D."/>
            <person name="Yang Z."/>
            <person name="Zeng X."/>
            <person name="Deng Y."/>
            <person name="Jiang Y."/>
        </authorList>
    </citation>
    <scope>NUCLEOTIDE SEQUENCE</scope>
    <source>
        <strain evidence="6">PYd21</strain>
    </source>
</reference>
<evidence type="ECO:0000256" key="2">
    <source>
        <dbReference type="ARBA" id="ARBA00022630"/>
    </source>
</evidence>
<name>M9ZBN5_9AGAR</name>
<dbReference type="SUPFAM" id="SSF56176">
    <property type="entry name" value="FAD-binding/transporter-associated domain-like"/>
    <property type="match status" value="1"/>
</dbReference>
<dbReference type="InterPro" id="IPR016166">
    <property type="entry name" value="FAD-bd_PCMH"/>
</dbReference>
<protein>
    <submittedName>
        <fullName evidence="6">FAD-binding protein</fullName>
    </submittedName>
</protein>
<dbReference type="PANTHER" id="PTHR42973">
    <property type="entry name" value="BINDING OXIDOREDUCTASE, PUTATIVE (AFU_ORTHOLOGUE AFUA_1G17690)-RELATED"/>
    <property type="match status" value="1"/>
</dbReference>
<evidence type="ECO:0000256" key="3">
    <source>
        <dbReference type="ARBA" id="ARBA00022827"/>
    </source>
</evidence>
<keyword evidence="4" id="KW-0560">Oxidoreductase</keyword>
<dbReference type="InterPro" id="IPR050416">
    <property type="entry name" value="FAD-linked_Oxidoreductase"/>
</dbReference>
<keyword evidence="2" id="KW-0285">Flavoprotein</keyword>
<dbReference type="InterPro" id="IPR006094">
    <property type="entry name" value="Oxid_FAD_bind_N"/>
</dbReference>